<dbReference type="Gene3D" id="3.30.360.10">
    <property type="entry name" value="Dihydrodipicolinate Reductase, domain 2"/>
    <property type="match status" value="1"/>
</dbReference>
<evidence type="ECO:0000259" key="2">
    <source>
        <dbReference type="Pfam" id="PF01408"/>
    </source>
</evidence>
<dbReference type="InterPro" id="IPR055170">
    <property type="entry name" value="GFO_IDH_MocA-like_dom"/>
</dbReference>
<feature type="domain" description="GFO/IDH/MocA-like oxidoreductase" evidence="3">
    <location>
        <begin position="146"/>
        <end position="264"/>
    </location>
</feature>
<evidence type="ECO:0000259" key="3">
    <source>
        <dbReference type="Pfam" id="PF22725"/>
    </source>
</evidence>
<keyword evidence="1" id="KW-0560">Oxidoreductase</keyword>
<dbReference type="Proteomes" id="UP000184088">
    <property type="component" value="Unassembled WGS sequence"/>
</dbReference>
<name>A0A1M4VLA6_9THEO</name>
<evidence type="ECO:0000256" key="1">
    <source>
        <dbReference type="ARBA" id="ARBA00023002"/>
    </source>
</evidence>
<reference evidence="4 5" key="1">
    <citation type="submission" date="2016-11" db="EMBL/GenBank/DDBJ databases">
        <authorList>
            <person name="Jaros S."/>
            <person name="Januszkiewicz K."/>
            <person name="Wedrychowicz H."/>
        </authorList>
    </citation>
    <scope>NUCLEOTIDE SEQUENCE [LARGE SCALE GENOMIC DNA]</scope>
    <source>
        <strain evidence="4 5">DSM 17918</strain>
    </source>
</reference>
<sequence length="341" mass="38501">MLKVGLIGIGFMGRGHLDNYIRLEQEGFPVKLTAICDIDEEKFKGKFVEGNIDVGKGKYDFSKYNLYTDIDEMLEKEQLDYVDIALPTYLHAEASIKALNKGMHVLCEKPMALTSDQCRQMIDAAKKNNKKLMIAQCLRFWPEYEVLKEYVESGKFGKVLSGYFYRGGGTPKWSYQNWLLQKDKSGGCLLDQHIHDVDMINWLFGKPDSVSTIARNVIPGSGYDIVSTNYYYADGKVINAQDDWTLGGDYGFEMLFRVNFEGGNLIYQGGTLKINPNDGKGYIPELPKDNGYYREIKYFVNSIINDTPITVATPESTMATIEIAEKEVESADNNGKPIPVK</sequence>
<dbReference type="EMBL" id="FQVH01000004">
    <property type="protein sequence ID" value="SHE69856.1"/>
    <property type="molecule type" value="Genomic_DNA"/>
</dbReference>
<dbReference type="AlphaFoldDB" id="A0A1M4VLA6"/>
<dbReference type="GO" id="GO:0016491">
    <property type="term" value="F:oxidoreductase activity"/>
    <property type="evidence" value="ECO:0007669"/>
    <property type="project" value="UniProtKB-KW"/>
</dbReference>
<proteinExistence type="predicted"/>
<organism evidence="4 5">
    <name type="scientific">Caldanaerobius fijiensis DSM 17918</name>
    <dbReference type="NCBI Taxonomy" id="1121256"/>
    <lineage>
        <taxon>Bacteria</taxon>
        <taxon>Bacillati</taxon>
        <taxon>Bacillota</taxon>
        <taxon>Clostridia</taxon>
        <taxon>Thermoanaerobacterales</taxon>
        <taxon>Thermoanaerobacteraceae</taxon>
        <taxon>Caldanaerobius</taxon>
    </lineage>
</organism>
<dbReference type="InterPro" id="IPR036291">
    <property type="entry name" value="NAD(P)-bd_dom_sf"/>
</dbReference>
<evidence type="ECO:0000313" key="4">
    <source>
        <dbReference type="EMBL" id="SHE69856.1"/>
    </source>
</evidence>
<feature type="domain" description="Gfo/Idh/MocA-like oxidoreductase N-terminal" evidence="2">
    <location>
        <begin position="2"/>
        <end position="134"/>
    </location>
</feature>
<dbReference type="OrthoDB" id="240873at2"/>
<gene>
    <name evidence="4" type="ORF">SAMN02746089_00661</name>
</gene>
<dbReference type="Pfam" id="PF01408">
    <property type="entry name" value="GFO_IDH_MocA"/>
    <property type="match status" value="1"/>
</dbReference>
<evidence type="ECO:0000313" key="5">
    <source>
        <dbReference type="Proteomes" id="UP000184088"/>
    </source>
</evidence>
<dbReference type="Gene3D" id="3.40.50.720">
    <property type="entry name" value="NAD(P)-binding Rossmann-like Domain"/>
    <property type="match status" value="1"/>
</dbReference>
<dbReference type="PANTHER" id="PTHR43818">
    <property type="entry name" value="BCDNA.GH03377"/>
    <property type="match status" value="1"/>
</dbReference>
<dbReference type="Pfam" id="PF22725">
    <property type="entry name" value="GFO_IDH_MocA_C3"/>
    <property type="match status" value="1"/>
</dbReference>
<accession>A0A1M4VLA6</accession>
<dbReference type="InterPro" id="IPR050463">
    <property type="entry name" value="Gfo/Idh/MocA_oxidrdct_glycsds"/>
</dbReference>
<keyword evidence="5" id="KW-1185">Reference proteome</keyword>
<dbReference type="PANTHER" id="PTHR43818:SF11">
    <property type="entry name" value="BCDNA.GH03377"/>
    <property type="match status" value="1"/>
</dbReference>
<dbReference type="RefSeq" id="WP_073341744.1">
    <property type="nucleotide sequence ID" value="NZ_FQVH01000004.1"/>
</dbReference>
<dbReference type="SUPFAM" id="SSF55347">
    <property type="entry name" value="Glyceraldehyde-3-phosphate dehydrogenase-like, C-terminal domain"/>
    <property type="match status" value="1"/>
</dbReference>
<dbReference type="STRING" id="1121256.SAMN02746089_00661"/>
<dbReference type="SUPFAM" id="SSF51735">
    <property type="entry name" value="NAD(P)-binding Rossmann-fold domains"/>
    <property type="match status" value="1"/>
</dbReference>
<dbReference type="InterPro" id="IPR000683">
    <property type="entry name" value="Gfo/Idh/MocA-like_OxRdtase_N"/>
</dbReference>
<dbReference type="GO" id="GO:0000166">
    <property type="term" value="F:nucleotide binding"/>
    <property type="evidence" value="ECO:0007669"/>
    <property type="project" value="InterPro"/>
</dbReference>
<protein>
    <submittedName>
        <fullName evidence="4">Predicted dehydrogenase</fullName>
    </submittedName>
</protein>